<dbReference type="AlphaFoldDB" id="A0A1M7ASA1"/>
<dbReference type="PROSITE" id="PS00041">
    <property type="entry name" value="HTH_ARAC_FAMILY_1"/>
    <property type="match status" value="1"/>
</dbReference>
<proteinExistence type="predicted"/>
<evidence type="ECO:0000313" key="5">
    <source>
        <dbReference type="EMBL" id="SHL45516.1"/>
    </source>
</evidence>
<evidence type="ECO:0000256" key="2">
    <source>
        <dbReference type="ARBA" id="ARBA00023125"/>
    </source>
</evidence>
<dbReference type="InterPro" id="IPR009057">
    <property type="entry name" value="Homeodomain-like_sf"/>
</dbReference>
<organism evidence="5 6">
    <name type="scientific">Chitinophaga jiangningensis</name>
    <dbReference type="NCBI Taxonomy" id="1419482"/>
    <lineage>
        <taxon>Bacteria</taxon>
        <taxon>Pseudomonadati</taxon>
        <taxon>Bacteroidota</taxon>
        <taxon>Chitinophagia</taxon>
        <taxon>Chitinophagales</taxon>
        <taxon>Chitinophagaceae</taxon>
        <taxon>Chitinophaga</taxon>
    </lineage>
</organism>
<keyword evidence="2" id="KW-0238">DNA-binding</keyword>
<dbReference type="PANTHER" id="PTHR43280">
    <property type="entry name" value="ARAC-FAMILY TRANSCRIPTIONAL REGULATOR"/>
    <property type="match status" value="1"/>
</dbReference>
<accession>A0A1M7ASA1</accession>
<dbReference type="InterPro" id="IPR018062">
    <property type="entry name" value="HTH_AraC-typ_CS"/>
</dbReference>
<dbReference type="Gene3D" id="1.10.10.60">
    <property type="entry name" value="Homeodomain-like"/>
    <property type="match status" value="2"/>
</dbReference>
<dbReference type="PANTHER" id="PTHR43280:SF2">
    <property type="entry name" value="HTH-TYPE TRANSCRIPTIONAL REGULATOR EXSA"/>
    <property type="match status" value="1"/>
</dbReference>
<name>A0A1M7ASA1_9BACT</name>
<dbReference type="EMBL" id="FRBL01000003">
    <property type="protein sequence ID" value="SHL45516.1"/>
    <property type="molecule type" value="Genomic_DNA"/>
</dbReference>
<feature type="domain" description="HTH araC/xylS-type" evidence="4">
    <location>
        <begin position="183"/>
        <end position="283"/>
    </location>
</feature>
<keyword evidence="6" id="KW-1185">Reference proteome</keyword>
<keyword evidence="1" id="KW-0805">Transcription regulation</keyword>
<protein>
    <submittedName>
        <fullName evidence="5">AraC-like ligand binding domain-containing protein</fullName>
    </submittedName>
</protein>
<evidence type="ECO:0000313" key="6">
    <source>
        <dbReference type="Proteomes" id="UP000184420"/>
    </source>
</evidence>
<evidence type="ECO:0000259" key="4">
    <source>
        <dbReference type="PROSITE" id="PS01124"/>
    </source>
</evidence>
<dbReference type="STRING" id="1419482.SAMN05444266_103389"/>
<reference evidence="5 6" key="1">
    <citation type="submission" date="2016-11" db="EMBL/GenBank/DDBJ databases">
        <authorList>
            <person name="Jaros S."/>
            <person name="Januszkiewicz K."/>
            <person name="Wedrychowicz H."/>
        </authorList>
    </citation>
    <scope>NUCLEOTIDE SEQUENCE [LARGE SCALE GENOMIC DNA]</scope>
    <source>
        <strain evidence="5 6">DSM 27406</strain>
    </source>
</reference>
<sequence>MEHKALHRPFELYVSDLEHWNERPLVHHFFELVQVMEGTGVRTLNLNRYPYAKGHIFLYTPLDCRGFESDTPTRLCSIRFSEVFLHNSKSPADKERTSQWLQQLEHIFFHHNRFEAVQITHQGDCGMMATLIQQLITEHDLQRDYHEENLQHLVTLMLNILMRNVAGNANAKVCPNGEEPIISRMLLYIRKHIGNSEKLRVDHLASTFNLSANYVGEYFRKYTGESLQNYITQHKIRMVQHRLLHSNLTIGQIADELGFNDESHLGRQFRRHSGISPAAFRKSAQPS</sequence>
<dbReference type="PROSITE" id="PS01124">
    <property type="entry name" value="HTH_ARAC_FAMILY_2"/>
    <property type="match status" value="1"/>
</dbReference>
<dbReference type="GO" id="GO:0043565">
    <property type="term" value="F:sequence-specific DNA binding"/>
    <property type="evidence" value="ECO:0007669"/>
    <property type="project" value="InterPro"/>
</dbReference>
<dbReference type="InterPro" id="IPR018060">
    <property type="entry name" value="HTH_AraC"/>
</dbReference>
<dbReference type="GO" id="GO:0003700">
    <property type="term" value="F:DNA-binding transcription factor activity"/>
    <property type="evidence" value="ECO:0007669"/>
    <property type="project" value="InterPro"/>
</dbReference>
<keyword evidence="3" id="KW-0804">Transcription</keyword>
<dbReference type="Pfam" id="PF12833">
    <property type="entry name" value="HTH_18"/>
    <property type="match status" value="1"/>
</dbReference>
<gene>
    <name evidence="5" type="ORF">SAMN05444266_103389</name>
</gene>
<dbReference type="RefSeq" id="WP_073080187.1">
    <property type="nucleotide sequence ID" value="NZ_FRBL01000003.1"/>
</dbReference>
<evidence type="ECO:0000256" key="1">
    <source>
        <dbReference type="ARBA" id="ARBA00023015"/>
    </source>
</evidence>
<dbReference type="InterPro" id="IPR037923">
    <property type="entry name" value="HTH-like"/>
</dbReference>
<dbReference type="OrthoDB" id="636258at2"/>
<dbReference type="Proteomes" id="UP000184420">
    <property type="component" value="Unassembled WGS sequence"/>
</dbReference>
<evidence type="ECO:0000256" key="3">
    <source>
        <dbReference type="ARBA" id="ARBA00023163"/>
    </source>
</evidence>
<dbReference type="SUPFAM" id="SSF46689">
    <property type="entry name" value="Homeodomain-like"/>
    <property type="match status" value="1"/>
</dbReference>
<dbReference type="SMART" id="SM00342">
    <property type="entry name" value="HTH_ARAC"/>
    <property type="match status" value="1"/>
</dbReference>
<dbReference type="SUPFAM" id="SSF51215">
    <property type="entry name" value="Regulatory protein AraC"/>
    <property type="match status" value="1"/>
</dbReference>